<proteinExistence type="predicted"/>
<name>A0A368H175_ANCCA</name>
<reference evidence="1 2" key="1">
    <citation type="submission" date="2014-10" db="EMBL/GenBank/DDBJ databases">
        <title>Draft genome of the hookworm Ancylostoma caninum.</title>
        <authorList>
            <person name="Mitreva M."/>
        </authorList>
    </citation>
    <scope>NUCLEOTIDE SEQUENCE [LARGE SCALE GENOMIC DNA]</scope>
    <source>
        <strain evidence="1 2">Baltimore</strain>
    </source>
</reference>
<sequence>LHLFQTWDCNLEQNAWLSICDANLAVPATYPTTDKATLGRGKNCNITEKTKSALKKWWDEAVTQDLSANPQYNPATIKNFGRMASGEVKGFACTYNTCGGNGDTELLCAYSAKVNDNDPLYSPTNTDTEICNTCQNKCFSYLCKDAYTPGKEYVYILLYY</sequence>
<dbReference type="AlphaFoldDB" id="A0A368H175"/>
<dbReference type="SUPFAM" id="SSF55797">
    <property type="entry name" value="PR-1-like"/>
    <property type="match status" value="1"/>
</dbReference>
<evidence type="ECO:0008006" key="3">
    <source>
        <dbReference type="Google" id="ProtNLM"/>
    </source>
</evidence>
<feature type="non-terminal residue" evidence="1">
    <location>
        <position position="1"/>
    </location>
</feature>
<evidence type="ECO:0000313" key="2">
    <source>
        <dbReference type="Proteomes" id="UP000252519"/>
    </source>
</evidence>
<organism evidence="1 2">
    <name type="scientific">Ancylostoma caninum</name>
    <name type="common">Dog hookworm</name>
    <dbReference type="NCBI Taxonomy" id="29170"/>
    <lineage>
        <taxon>Eukaryota</taxon>
        <taxon>Metazoa</taxon>
        <taxon>Ecdysozoa</taxon>
        <taxon>Nematoda</taxon>
        <taxon>Chromadorea</taxon>
        <taxon>Rhabditida</taxon>
        <taxon>Rhabditina</taxon>
        <taxon>Rhabditomorpha</taxon>
        <taxon>Strongyloidea</taxon>
        <taxon>Ancylostomatidae</taxon>
        <taxon>Ancylostomatinae</taxon>
        <taxon>Ancylostoma</taxon>
    </lineage>
</organism>
<dbReference type="Proteomes" id="UP000252519">
    <property type="component" value="Unassembled WGS sequence"/>
</dbReference>
<protein>
    <recommendedName>
        <fullName evidence="3">SCP domain-containing protein</fullName>
    </recommendedName>
</protein>
<accession>A0A368H175</accession>
<evidence type="ECO:0000313" key="1">
    <source>
        <dbReference type="EMBL" id="RCN50383.1"/>
    </source>
</evidence>
<dbReference type="InterPro" id="IPR035940">
    <property type="entry name" value="CAP_sf"/>
</dbReference>
<gene>
    <name evidence="1" type="ORF">ANCCAN_03609</name>
</gene>
<dbReference type="EMBL" id="JOJR01000024">
    <property type="protein sequence ID" value="RCN50383.1"/>
    <property type="molecule type" value="Genomic_DNA"/>
</dbReference>
<keyword evidence="2" id="KW-1185">Reference proteome</keyword>
<comment type="caution">
    <text evidence="1">The sequence shown here is derived from an EMBL/GenBank/DDBJ whole genome shotgun (WGS) entry which is preliminary data.</text>
</comment>
<dbReference type="Gene3D" id="3.40.33.10">
    <property type="entry name" value="CAP"/>
    <property type="match status" value="1"/>
</dbReference>